<dbReference type="HOGENOM" id="CLU_1815933_0_0_1"/>
<protein>
    <submittedName>
        <fullName evidence="1">Uncharacterized protein</fullName>
    </submittedName>
</protein>
<organism evidence="1 2">
    <name type="scientific">Galerina marginata (strain CBS 339.88)</name>
    <dbReference type="NCBI Taxonomy" id="685588"/>
    <lineage>
        <taxon>Eukaryota</taxon>
        <taxon>Fungi</taxon>
        <taxon>Dikarya</taxon>
        <taxon>Basidiomycota</taxon>
        <taxon>Agaricomycotina</taxon>
        <taxon>Agaricomycetes</taxon>
        <taxon>Agaricomycetidae</taxon>
        <taxon>Agaricales</taxon>
        <taxon>Agaricineae</taxon>
        <taxon>Strophariaceae</taxon>
        <taxon>Galerina</taxon>
    </lineage>
</organism>
<evidence type="ECO:0000313" key="1">
    <source>
        <dbReference type="EMBL" id="KDR85703.1"/>
    </source>
</evidence>
<sequence>MAPSQWRLLSSPSPLTPMHPQRWSRLVFIYWDTWEGEMKIESPHGNGTSLDPPCGGSLHQCESPSSIYLYTFITILITVDSLRCIRISQTVFPQAGVSPGLMPSLALRCFIASMLGNQYWCHNVRYRSFVRIVGRLHGSEVL</sequence>
<accession>A0A067U2S6</accession>
<gene>
    <name evidence="1" type="ORF">GALMADRAFT_234753</name>
</gene>
<dbReference type="Proteomes" id="UP000027222">
    <property type="component" value="Unassembled WGS sequence"/>
</dbReference>
<evidence type="ECO:0000313" key="2">
    <source>
        <dbReference type="Proteomes" id="UP000027222"/>
    </source>
</evidence>
<proteinExistence type="predicted"/>
<dbReference type="AlphaFoldDB" id="A0A067U2S6"/>
<name>A0A067U2S6_GALM3</name>
<reference evidence="2" key="1">
    <citation type="journal article" date="2014" name="Proc. Natl. Acad. Sci. U.S.A.">
        <title>Extensive sampling of basidiomycete genomes demonstrates inadequacy of the white-rot/brown-rot paradigm for wood decay fungi.</title>
        <authorList>
            <person name="Riley R."/>
            <person name="Salamov A.A."/>
            <person name="Brown D.W."/>
            <person name="Nagy L.G."/>
            <person name="Floudas D."/>
            <person name="Held B.W."/>
            <person name="Levasseur A."/>
            <person name="Lombard V."/>
            <person name="Morin E."/>
            <person name="Otillar R."/>
            <person name="Lindquist E.A."/>
            <person name="Sun H."/>
            <person name="LaButti K.M."/>
            <person name="Schmutz J."/>
            <person name="Jabbour D."/>
            <person name="Luo H."/>
            <person name="Baker S.E."/>
            <person name="Pisabarro A.G."/>
            <person name="Walton J.D."/>
            <person name="Blanchette R.A."/>
            <person name="Henrissat B."/>
            <person name="Martin F."/>
            <person name="Cullen D."/>
            <person name="Hibbett D.S."/>
            <person name="Grigoriev I.V."/>
        </authorList>
    </citation>
    <scope>NUCLEOTIDE SEQUENCE [LARGE SCALE GENOMIC DNA]</scope>
    <source>
        <strain evidence="2">CBS 339.88</strain>
    </source>
</reference>
<dbReference type="EMBL" id="KL142367">
    <property type="protein sequence ID" value="KDR85703.1"/>
    <property type="molecule type" value="Genomic_DNA"/>
</dbReference>
<keyword evidence="2" id="KW-1185">Reference proteome</keyword>